<organism evidence="3">
    <name type="scientific">Phaeodactylum tricornutum</name>
    <name type="common">Diatom</name>
    <dbReference type="NCBI Taxonomy" id="2850"/>
    <lineage>
        <taxon>Eukaryota</taxon>
        <taxon>Sar</taxon>
        <taxon>Stramenopiles</taxon>
        <taxon>Ochrophyta</taxon>
        <taxon>Bacillariophyta</taxon>
        <taxon>Bacillariophyceae</taxon>
        <taxon>Bacillariophycidae</taxon>
        <taxon>Naviculales</taxon>
        <taxon>Phaeodactylaceae</taxon>
        <taxon>Phaeodactylum</taxon>
    </lineage>
</organism>
<proteinExistence type="predicted"/>
<accession>A0A8J9SDS8</accession>
<feature type="chain" id="PRO_5035432330" evidence="2">
    <location>
        <begin position="17"/>
        <end position="386"/>
    </location>
</feature>
<keyword evidence="1" id="KW-1133">Transmembrane helix</keyword>
<evidence type="ECO:0000313" key="3">
    <source>
        <dbReference type="EMBL" id="CAG9290915.1"/>
    </source>
</evidence>
<keyword evidence="1" id="KW-0812">Transmembrane</keyword>
<dbReference type="AlphaFoldDB" id="A0A8J9SDS8"/>
<dbReference type="EMBL" id="OU594947">
    <property type="protein sequence ID" value="CAG9290915.1"/>
    <property type="molecule type" value="Genomic_DNA"/>
</dbReference>
<reference evidence="3" key="1">
    <citation type="submission" date="2022-02" db="EMBL/GenBank/DDBJ databases">
        <authorList>
            <person name="Giguere J D."/>
        </authorList>
    </citation>
    <scope>NUCLEOTIDE SEQUENCE</scope>
    <source>
        <strain evidence="3">CCAP 1055/1</strain>
    </source>
</reference>
<dbReference type="Proteomes" id="UP000836788">
    <property type="component" value="Chromosome 6"/>
</dbReference>
<protein>
    <submittedName>
        <fullName evidence="3">Uncharacterized protein</fullName>
    </submittedName>
</protein>
<name>A0A8J9SDS8_PHATR</name>
<feature type="signal peptide" evidence="2">
    <location>
        <begin position="1"/>
        <end position="16"/>
    </location>
</feature>
<keyword evidence="2" id="KW-0732">Signal</keyword>
<feature type="transmembrane region" description="Helical" evidence="1">
    <location>
        <begin position="352"/>
        <end position="372"/>
    </location>
</feature>
<gene>
    <name evidence="3" type="ORF">PTTT1_LOCUS46299</name>
</gene>
<evidence type="ECO:0000256" key="2">
    <source>
        <dbReference type="SAM" id="SignalP"/>
    </source>
</evidence>
<sequence length="386" mass="42168">MKLALALLSYLVVSLAAPVVVVVATPQLHELKDIPADSTLGMKLLANARQLDQNNAAYESTWISGYSIKFQGCHHISQWNEQANGNDDVRIATKRLVRFRLCPTGSCSSSSAKGCSGGYGDYIIDMNTYLAAYIEAKQEYQQFRCDYLYNYVCQCDNNGDDNYSQEKCLWDCYAGHNMDGVCMENNPYNANNGGNNAQQFNLGNYMYCAQASFNAAYYVGPYCASQGGSIYLGVFTDDACTTFADNSGGRETYYQLAGDDLPYGKANLVDMDCFSCQEPAENNNDGNDAQDADTVADVCETIYTAAGKCESNLPSGTSYSPNTSACNYMEGIKIVRKDGTVVTAEAKANKTASVFIGLFIVAFVLLSAYVYYLKTKLDRASINLAE</sequence>
<keyword evidence="1" id="KW-0472">Membrane</keyword>
<evidence type="ECO:0000256" key="1">
    <source>
        <dbReference type="SAM" id="Phobius"/>
    </source>
</evidence>